<name>A0ABT6FR57_9FLAO</name>
<organism evidence="1 2">
    <name type="scientific">Galbibacter pacificus</name>
    <dbReference type="NCBI Taxonomy" id="2996052"/>
    <lineage>
        <taxon>Bacteria</taxon>
        <taxon>Pseudomonadati</taxon>
        <taxon>Bacteroidota</taxon>
        <taxon>Flavobacteriia</taxon>
        <taxon>Flavobacteriales</taxon>
        <taxon>Flavobacteriaceae</taxon>
        <taxon>Galbibacter</taxon>
    </lineage>
</organism>
<protein>
    <submittedName>
        <fullName evidence="1">Uncharacterized protein</fullName>
    </submittedName>
</protein>
<comment type="caution">
    <text evidence="1">The sequence shown here is derived from an EMBL/GenBank/DDBJ whole genome shotgun (WGS) entry which is preliminary data.</text>
</comment>
<dbReference type="Proteomes" id="UP001153642">
    <property type="component" value="Unassembled WGS sequence"/>
</dbReference>
<evidence type="ECO:0000313" key="2">
    <source>
        <dbReference type="Proteomes" id="UP001153642"/>
    </source>
</evidence>
<dbReference type="EMBL" id="JAPMUA010000002">
    <property type="protein sequence ID" value="MDG3585749.1"/>
    <property type="molecule type" value="Genomic_DNA"/>
</dbReference>
<gene>
    <name evidence="1" type="ORF">OSR52_07695</name>
</gene>
<dbReference type="RefSeq" id="WP_277898994.1">
    <property type="nucleotide sequence ID" value="NZ_JAPMUA010000002.1"/>
</dbReference>
<keyword evidence="2" id="KW-1185">Reference proteome</keyword>
<reference evidence="1" key="1">
    <citation type="submission" date="2022-11" db="EMBL/GenBank/DDBJ databases">
        <title>High-quality draft genome sequence of Galbibacter sp. strain CMA-7.</title>
        <authorList>
            <person name="Wei L."/>
            <person name="Dong C."/>
            <person name="Shao Z."/>
        </authorList>
    </citation>
    <scope>NUCLEOTIDE SEQUENCE</scope>
    <source>
        <strain evidence="1">CMA-7</strain>
    </source>
</reference>
<accession>A0ABT6FR57</accession>
<evidence type="ECO:0000313" key="1">
    <source>
        <dbReference type="EMBL" id="MDG3585749.1"/>
    </source>
</evidence>
<sequence length="203" mass="23719">MLIEEIEEFQRELAENNLPFINEGQLLIDRLIPNNPILREMERRGIDNEITDTRHNALASILSNRGLYNNAIQRVNNGEISDSDVIISIYRQIIGRIIRFRGVNLSEINILDTAEQIYNYYADLDSDINQLIDYHYRNVEVGYNSDMSEIYIGRNLQYPEFTLYVEDGIATFYGADSFDGFDFLSIYRTRLTNLLKTNNITWN</sequence>
<proteinExistence type="predicted"/>